<dbReference type="InterPro" id="IPR002292">
    <property type="entry name" value="Orn/put_carbamltrans"/>
</dbReference>
<gene>
    <name evidence="3" type="ORF">L1F31_07460</name>
</gene>
<dbReference type="RefSeq" id="WP_265420012.1">
    <property type="nucleotide sequence ID" value="NZ_CP093443.1"/>
</dbReference>
<evidence type="ECO:0000313" key="4">
    <source>
        <dbReference type="Proteomes" id="UP001064879"/>
    </source>
</evidence>
<feature type="domain" description="Aspartate/ornithine carbamoyltransferase carbamoyl-P binding" evidence="2">
    <location>
        <begin position="9"/>
        <end position="139"/>
    </location>
</feature>
<dbReference type="PANTHER" id="PTHR45753:SF3">
    <property type="entry name" value="ORNITHINE TRANSCARBAMYLASE, MITOCHONDRIAL"/>
    <property type="match status" value="1"/>
</dbReference>
<accession>A0ABY5SXQ3</accession>
<dbReference type="Gene3D" id="3.40.50.1370">
    <property type="entry name" value="Aspartate/ornithine carbamoyltransferase"/>
    <property type="match status" value="2"/>
</dbReference>
<keyword evidence="4" id="KW-1185">Reference proteome</keyword>
<dbReference type="PRINTS" id="PR00102">
    <property type="entry name" value="OTCASE"/>
</dbReference>
<dbReference type="PANTHER" id="PTHR45753">
    <property type="entry name" value="ORNITHINE CARBAMOYLTRANSFERASE, MITOCHONDRIAL"/>
    <property type="match status" value="1"/>
</dbReference>
<organism evidence="3 4">
    <name type="scientific">Brevibacterium spongiae</name>
    <dbReference type="NCBI Taxonomy" id="2909672"/>
    <lineage>
        <taxon>Bacteria</taxon>
        <taxon>Bacillati</taxon>
        <taxon>Actinomycetota</taxon>
        <taxon>Actinomycetes</taxon>
        <taxon>Micrococcales</taxon>
        <taxon>Brevibacteriaceae</taxon>
        <taxon>Brevibacterium</taxon>
    </lineage>
</organism>
<reference evidence="3" key="1">
    <citation type="submission" date="2022-03" db="EMBL/GenBank/DDBJ databases">
        <title>Brevibacterium spongiae sp. nov., isolated from marine sponge.</title>
        <authorList>
            <person name="Li Z."/>
            <person name="Zhang M."/>
        </authorList>
    </citation>
    <scope>NUCLEOTIDE SEQUENCE</scope>
    <source>
        <strain evidence="3">WHS-Z9</strain>
    </source>
</reference>
<name>A0ABY5SXQ3_9MICO</name>
<dbReference type="PRINTS" id="PR00100">
    <property type="entry name" value="AOTCASE"/>
</dbReference>
<dbReference type="SUPFAM" id="SSF53671">
    <property type="entry name" value="Aspartate/ornithine carbamoyltransferase"/>
    <property type="match status" value="1"/>
</dbReference>
<sequence>MSEDAVNGRHLLSLRDWDSKELKELFALTDRYVAGVGPRFDAAAAVFFPPSSLRTRVSFERGANLMGIQPIAFPPESLDKAEDLADVAGYLAQWVDLVVVRHPDIGVLEGLASGDALPVINAMTNVNHPCEVISDLYALSRDADIAQLRYLFVGADGNIARAWWEAAQAFGLDIRQSCPPDLRVPGMLWEESLRSAMLTADVVITDGPGPHAEALVPYRVTAELLDTAPRGVRLVPCPPFIRGREVSPDAVVHSAFVGYEFKRFLLPVQQAVMARALVD</sequence>
<dbReference type="InterPro" id="IPR006132">
    <property type="entry name" value="Asp/Orn_carbamoyltranf_P-bd"/>
</dbReference>
<dbReference type="EMBL" id="CP093443">
    <property type="protein sequence ID" value="UVI37474.1"/>
    <property type="molecule type" value="Genomic_DNA"/>
</dbReference>
<protein>
    <submittedName>
        <fullName evidence="3">Ornithine carbamoyltransferase</fullName>
    </submittedName>
</protein>
<evidence type="ECO:0000256" key="1">
    <source>
        <dbReference type="ARBA" id="ARBA00022679"/>
    </source>
</evidence>
<keyword evidence="1" id="KW-0808">Transferase</keyword>
<dbReference type="Proteomes" id="UP001064879">
    <property type="component" value="Chromosome"/>
</dbReference>
<proteinExistence type="predicted"/>
<dbReference type="InterPro" id="IPR006130">
    <property type="entry name" value="Asp/Orn_carbamoylTrfase"/>
</dbReference>
<evidence type="ECO:0000259" key="2">
    <source>
        <dbReference type="Pfam" id="PF02729"/>
    </source>
</evidence>
<evidence type="ECO:0000313" key="3">
    <source>
        <dbReference type="EMBL" id="UVI37474.1"/>
    </source>
</evidence>
<dbReference type="Pfam" id="PF02729">
    <property type="entry name" value="OTCace_N"/>
    <property type="match status" value="1"/>
</dbReference>
<dbReference type="InterPro" id="IPR036901">
    <property type="entry name" value="Asp/Orn_carbamoylTrfase_sf"/>
</dbReference>